<dbReference type="InterPro" id="IPR003439">
    <property type="entry name" value="ABC_transporter-like_ATP-bd"/>
</dbReference>
<keyword evidence="8" id="KW-1185">Reference proteome</keyword>
<evidence type="ECO:0000313" key="8">
    <source>
        <dbReference type="Proteomes" id="UP000295198"/>
    </source>
</evidence>
<dbReference type="PROSITE" id="PS00211">
    <property type="entry name" value="ABC_TRANSPORTER_1"/>
    <property type="match status" value="1"/>
</dbReference>
<protein>
    <submittedName>
        <fullName evidence="7">ABC transporter ATP-binding protein</fullName>
    </submittedName>
</protein>
<evidence type="ECO:0000256" key="4">
    <source>
        <dbReference type="ARBA" id="ARBA00022840"/>
    </source>
</evidence>
<dbReference type="OrthoDB" id="9778870at2"/>
<dbReference type="Gene3D" id="3.40.50.300">
    <property type="entry name" value="P-loop containing nucleotide triphosphate hydrolases"/>
    <property type="match status" value="1"/>
</dbReference>
<dbReference type="EMBL" id="SDKM01000005">
    <property type="protein sequence ID" value="RYP87777.1"/>
    <property type="molecule type" value="Genomic_DNA"/>
</dbReference>
<organism evidence="7 8">
    <name type="scientific">Nocardioides guangzhouensis</name>
    <dbReference type="NCBI Taxonomy" id="2497878"/>
    <lineage>
        <taxon>Bacteria</taxon>
        <taxon>Bacillati</taxon>
        <taxon>Actinomycetota</taxon>
        <taxon>Actinomycetes</taxon>
        <taxon>Propionibacteriales</taxon>
        <taxon>Nocardioidaceae</taxon>
        <taxon>Nocardioides</taxon>
    </lineage>
</organism>
<dbReference type="GO" id="GO:0005524">
    <property type="term" value="F:ATP binding"/>
    <property type="evidence" value="ECO:0007669"/>
    <property type="project" value="UniProtKB-KW"/>
</dbReference>
<comment type="similarity">
    <text evidence="1">Belongs to the ABC transporter superfamily.</text>
</comment>
<keyword evidence="2" id="KW-0813">Transport</keyword>
<evidence type="ECO:0000256" key="2">
    <source>
        <dbReference type="ARBA" id="ARBA00022448"/>
    </source>
</evidence>
<dbReference type="InterPro" id="IPR017871">
    <property type="entry name" value="ABC_transporter-like_CS"/>
</dbReference>
<dbReference type="Proteomes" id="UP000295198">
    <property type="component" value="Unassembled WGS sequence"/>
</dbReference>
<name>A0A4Q4ZHP5_9ACTN</name>
<dbReference type="InterPro" id="IPR015860">
    <property type="entry name" value="ABC_transpr_TagH-like"/>
</dbReference>
<feature type="domain" description="ABC transporter" evidence="6">
    <location>
        <begin position="111"/>
        <end position="332"/>
    </location>
</feature>
<dbReference type="GO" id="GO:0016887">
    <property type="term" value="F:ATP hydrolysis activity"/>
    <property type="evidence" value="ECO:0007669"/>
    <property type="project" value="InterPro"/>
</dbReference>
<evidence type="ECO:0000259" key="6">
    <source>
        <dbReference type="PROSITE" id="PS50893"/>
    </source>
</evidence>
<evidence type="ECO:0000256" key="1">
    <source>
        <dbReference type="ARBA" id="ARBA00005417"/>
    </source>
</evidence>
<accession>A0A4Q4ZHP5</accession>
<dbReference type="GO" id="GO:0140359">
    <property type="term" value="F:ABC-type transporter activity"/>
    <property type="evidence" value="ECO:0007669"/>
    <property type="project" value="InterPro"/>
</dbReference>
<proteinExistence type="inferred from homology"/>
<feature type="compositionally biased region" description="Low complexity" evidence="5">
    <location>
        <begin position="1"/>
        <end position="56"/>
    </location>
</feature>
<keyword evidence="4 7" id="KW-0067">ATP-binding</keyword>
<dbReference type="GO" id="GO:0016020">
    <property type="term" value="C:membrane"/>
    <property type="evidence" value="ECO:0007669"/>
    <property type="project" value="InterPro"/>
</dbReference>
<evidence type="ECO:0000256" key="5">
    <source>
        <dbReference type="SAM" id="MobiDB-lite"/>
    </source>
</evidence>
<comment type="caution">
    <text evidence="7">The sequence shown here is derived from an EMBL/GenBank/DDBJ whole genome shotgun (WGS) entry which is preliminary data.</text>
</comment>
<evidence type="ECO:0000313" key="7">
    <source>
        <dbReference type="EMBL" id="RYP87777.1"/>
    </source>
</evidence>
<gene>
    <name evidence="7" type="ORF">EKO23_05160</name>
</gene>
<keyword evidence="3" id="KW-0547">Nucleotide-binding</keyword>
<dbReference type="InterPro" id="IPR003593">
    <property type="entry name" value="AAA+_ATPase"/>
</dbReference>
<dbReference type="InterPro" id="IPR050683">
    <property type="entry name" value="Bact_Polysacc_Export_ATP-bd"/>
</dbReference>
<sequence length="335" mass="35105">MSPGSSSRSSTTPGPGGSAPRSHTSRSPSTSSWPAAACSRASTSRPRPGCGRPAGRSVRCWSGSCGSGTARRDTDVTEQGTERTGPSVVVDDLHVSYRTYGGRRTTEPGSGRRFTLRRHVAAVDRVHAVTGVSFVAHHGESIGVIGHNGSGKSTLLRAVAGLVPPSSGGVYAAGTPSLLGVGGVLVKELSGERNIVLGSLALGLSPTEVRERFDAIVDFAGIGDFVQLPMSAYSSGMSARLRFAISTATSPDVLLVDEALATGDAEFKQRSRERIREIVGNAGTVLLVSHSMSTIQQTCDRVLWMDRGVLRMDGPTDEVVAAYSESVAQPDQERR</sequence>
<feature type="region of interest" description="Disordered" evidence="5">
    <location>
        <begin position="1"/>
        <end position="86"/>
    </location>
</feature>
<dbReference type="Pfam" id="PF00005">
    <property type="entry name" value="ABC_tran"/>
    <property type="match status" value="1"/>
</dbReference>
<dbReference type="AlphaFoldDB" id="A0A4Q4ZHP5"/>
<evidence type="ECO:0000256" key="3">
    <source>
        <dbReference type="ARBA" id="ARBA00022741"/>
    </source>
</evidence>
<dbReference type="PROSITE" id="PS50893">
    <property type="entry name" value="ABC_TRANSPORTER_2"/>
    <property type="match status" value="1"/>
</dbReference>
<dbReference type="PANTHER" id="PTHR46743:SF2">
    <property type="entry name" value="TEICHOIC ACIDS EXPORT ATP-BINDING PROTEIN TAGH"/>
    <property type="match status" value="1"/>
</dbReference>
<dbReference type="CDD" id="cd03220">
    <property type="entry name" value="ABC_KpsT_Wzt"/>
    <property type="match status" value="1"/>
</dbReference>
<dbReference type="InterPro" id="IPR027417">
    <property type="entry name" value="P-loop_NTPase"/>
</dbReference>
<reference evidence="7 8" key="1">
    <citation type="submission" date="2019-01" db="EMBL/GenBank/DDBJ databases">
        <title>Nocardioides guangzhouensis sp. nov., an actinobacterium isolated from soil.</title>
        <authorList>
            <person name="Fu Y."/>
            <person name="Cai Y."/>
            <person name="Lin Z."/>
            <person name="Chen P."/>
        </authorList>
    </citation>
    <scope>NUCLEOTIDE SEQUENCE [LARGE SCALE GENOMIC DNA]</scope>
    <source>
        <strain evidence="7 8">130</strain>
    </source>
</reference>
<dbReference type="SMART" id="SM00382">
    <property type="entry name" value="AAA"/>
    <property type="match status" value="1"/>
</dbReference>
<dbReference type="PANTHER" id="PTHR46743">
    <property type="entry name" value="TEICHOIC ACIDS EXPORT ATP-BINDING PROTEIN TAGH"/>
    <property type="match status" value="1"/>
</dbReference>
<dbReference type="SUPFAM" id="SSF52540">
    <property type="entry name" value="P-loop containing nucleoside triphosphate hydrolases"/>
    <property type="match status" value="1"/>
</dbReference>